<dbReference type="AlphaFoldDB" id="A0A4Q2DVC7"/>
<name>A0A4Q2DVC7_9AGAR</name>
<evidence type="ECO:0000313" key="2">
    <source>
        <dbReference type="Proteomes" id="UP000290288"/>
    </source>
</evidence>
<proteinExistence type="predicted"/>
<sequence>MFKTEQTLPFSLLRKYRPLKQRAKNEKPFVESIYLKFEDCVFAVPKHHLLRQGIFRTVFAIKPEPDEPVVGLTEDSPLTIPDVPESWFRAFLKVLHPQEEPPNYDSMHLFEWMATLRLSTMWGFKDIRRLAIERMENFPVNGTCCHMTWLDYLIYGRDNHIRDWFKDGCVAIVEREQPIDVGQAESMGLEMAIRLCKLREERLRRSDSFCTESAVEREFEIELAEAWKEGEEMDS</sequence>
<keyword evidence="2" id="KW-1185">Reference proteome</keyword>
<dbReference type="Proteomes" id="UP000290288">
    <property type="component" value="Unassembled WGS sequence"/>
</dbReference>
<comment type="caution">
    <text evidence="1">The sequence shown here is derived from an EMBL/GenBank/DDBJ whole genome shotgun (WGS) entry which is preliminary data.</text>
</comment>
<accession>A0A4Q2DVC7</accession>
<dbReference type="OrthoDB" id="3193844at2759"/>
<protein>
    <recommendedName>
        <fullName evidence="3">BTB domain-containing protein</fullName>
    </recommendedName>
</protein>
<evidence type="ECO:0000313" key="1">
    <source>
        <dbReference type="EMBL" id="RXW23134.1"/>
    </source>
</evidence>
<reference evidence="1 2" key="1">
    <citation type="submission" date="2019-01" db="EMBL/GenBank/DDBJ databases">
        <title>Draft genome sequence of Psathyrella aberdarensis IHI B618.</title>
        <authorList>
            <person name="Buettner E."/>
            <person name="Kellner H."/>
        </authorList>
    </citation>
    <scope>NUCLEOTIDE SEQUENCE [LARGE SCALE GENOMIC DNA]</scope>
    <source>
        <strain evidence="1 2">IHI B618</strain>
    </source>
</reference>
<evidence type="ECO:0008006" key="3">
    <source>
        <dbReference type="Google" id="ProtNLM"/>
    </source>
</evidence>
<gene>
    <name evidence="1" type="ORF">EST38_g2718</name>
</gene>
<dbReference type="EMBL" id="SDEE01000050">
    <property type="protein sequence ID" value="RXW23134.1"/>
    <property type="molecule type" value="Genomic_DNA"/>
</dbReference>
<dbReference type="STRING" id="2316362.A0A4Q2DVC7"/>
<organism evidence="1 2">
    <name type="scientific">Candolleomyces aberdarensis</name>
    <dbReference type="NCBI Taxonomy" id="2316362"/>
    <lineage>
        <taxon>Eukaryota</taxon>
        <taxon>Fungi</taxon>
        <taxon>Dikarya</taxon>
        <taxon>Basidiomycota</taxon>
        <taxon>Agaricomycotina</taxon>
        <taxon>Agaricomycetes</taxon>
        <taxon>Agaricomycetidae</taxon>
        <taxon>Agaricales</taxon>
        <taxon>Agaricineae</taxon>
        <taxon>Psathyrellaceae</taxon>
        <taxon>Candolleomyces</taxon>
    </lineage>
</organism>